<proteinExistence type="predicted"/>
<accession>A0ABM8PX64</accession>
<name>A0ABM8PX64_9HYPH</name>
<evidence type="ECO:0000313" key="5">
    <source>
        <dbReference type="Proteomes" id="UP000606921"/>
    </source>
</evidence>
<dbReference type="SUPFAM" id="SSF53335">
    <property type="entry name" value="S-adenosyl-L-methionine-dependent methyltransferases"/>
    <property type="match status" value="1"/>
</dbReference>
<dbReference type="PANTHER" id="PTHR43861">
    <property type="entry name" value="TRANS-ACONITATE 2-METHYLTRANSFERASE-RELATED"/>
    <property type="match status" value="1"/>
</dbReference>
<dbReference type="CDD" id="cd02440">
    <property type="entry name" value="AdoMet_MTases"/>
    <property type="match status" value="1"/>
</dbReference>
<sequence length="205" mass="22622">MRPGMAEDENIVGLYERHAQAFDSLRGKNLFEKPWLDRFTALLPASGTVLDLGCGSGEPIAAYLIGRGLRLTGIDSSETMIELCRQRFPGHRWIVRDMRRLPPGRTFNGIVAWHSFFHLRPEQQRSMFPVFAYLAAPGAALMFTAGHFEGVAMGEFGGEPLYHASLAGEEYASLLQENGFRLVSQVDQDSGCGGATVWLAQRTTG</sequence>
<dbReference type="Gene3D" id="3.40.50.150">
    <property type="entry name" value="Vaccinia Virus protein VP39"/>
    <property type="match status" value="1"/>
</dbReference>
<dbReference type="GO" id="GO:0008168">
    <property type="term" value="F:methyltransferase activity"/>
    <property type="evidence" value="ECO:0007669"/>
    <property type="project" value="UniProtKB-KW"/>
</dbReference>
<evidence type="ECO:0000259" key="3">
    <source>
        <dbReference type="Pfam" id="PF13649"/>
    </source>
</evidence>
<feature type="domain" description="Methyltransferase" evidence="3">
    <location>
        <begin position="49"/>
        <end position="137"/>
    </location>
</feature>
<reference evidence="4 5" key="1">
    <citation type="submission" date="2020-11" db="EMBL/GenBank/DDBJ databases">
        <authorList>
            <person name="Lassalle F."/>
        </authorList>
    </citation>
    <scope>NUCLEOTIDE SEQUENCE [LARGE SCALE GENOMIC DNA]</scope>
    <source>
        <strain evidence="4 5">JC140</strain>
    </source>
</reference>
<dbReference type="EMBL" id="CABFWF030000018">
    <property type="protein sequence ID" value="CAD7053380.1"/>
    <property type="molecule type" value="Genomic_DNA"/>
</dbReference>
<evidence type="ECO:0000313" key="4">
    <source>
        <dbReference type="EMBL" id="CAD7053380.1"/>
    </source>
</evidence>
<organism evidence="4 5">
    <name type="scientific">Pseudorhizobium endolithicum</name>
    <dbReference type="NCBI Taxonomy" id="1191678"/>
    <lineage>
        <taxon>Bacteria</taxon>
        <taxon>Pseudomonadati</taxon>
        <taxon>Pseudomonadota</taxon>
        <taxon>Alphaproteobacteria</taxon>
        <taxon>Hyphomicrobiales</taxon>
        <taxon>Rhizobiaceae</taxon>
        <taxon>Rhizobium/Agrobacterium group</taxon>
        <taxon>Pseudorhizobium</taxon>
    </lineage>
</organism>
<keyword evidence="2" id="KW-0808">Transferase</keyword>
<keyword evidence="1 4" id="KW-0489">Methyltransferase</keyword>
<dbReference type="GO" id="GO:0032259">
    <property type="term" value="P:methylation"/>
    <property type="evidence" value="ECO:0007669"/>
    <property type="project" value="UniProtKB-KW"/>
</dbReference>
<gene>
    <name evidence="4" type="ORF">REJC140_01989</name>
</gene>
<comment type="caution">
    <text evidence="4">The sequence shown here is derived from an EMBL/GenBank/DDBJ whole genome shotgun (WGS) entry which is preliminary data.</text>
</comment>
<dbReference type="Pfam" id="PF13649">
    <property type="entry name" value="Methyltransf_25"/>
    <property type="match status" value="1"/>
</dbReference>
<evidence type="ECO:0000256" key="2">
    <source>
        <dbReference type="ARBA" id="ARBA00022679"/>
    </source>
</evidence>
<protein>
    <submittedName>
        <fullName evidence="4">Class I SAM-dependent methyltransferase</fullName>
    </submittedName>
</protein>
<dbReference type="InterPro" id="IPR041698">
    <property type="entry name" value="Methyltransf_25"/>
</dbReference>
<dbReference type="PANTHER" id="PTHR43861:SF1">
    <property type="entry name" value="TRANS-ACONITATE 2-METHYLTRANSFERASE"/>
    <property type="match status" value="1"/>
</dbReference>
<evidence type="ECO:0000256" key="1">
    <source>
        <dbReference type="ARBA" id="ARBA00022603"/>
    </source>
</evidence>
<keyword evidence="5" id="KW-1185">Reference proteome</keyword>
<dbReference type="InterPro" id="IPR029063">
    <property type="entry name" value="SAM-dependent_MTases_sf"/>
</dbReference>
<dbReference type="Proteomes" id="UP000606921">
    <property type="component" value="Unassembled WGS sequence"/>
</dbReference>